<name>A0A918C953_9ACTN</name>
<proteinExistence type="predicted"/>
<comment type="caution">
    <text evidence="1">The sequence shown here is derived from an EMBL/GenBank/DDBJ whole genome shotgun (WGS) entry which is preliminary data.</text>
</comment>
<evidence type="ECO:0000313" key="1">
    <source>
        <dbReference type="EMBL" id="GGR10937.1"/>
    </source>
</evidence>
<dbReference type="EMBL" id="BMSX01000005">
    <property type="protein sequence ID" value="GGR10937.1"/>
    <property type="molecule type" value="Genomic_DNA"/>
</dbReference>
<evidence type="ECO:0000313" key="2">
    <source>
        <dbReference type="Proteomes" id="UP000658320"/>
    </source>
</evidence>
<dbReference type="AlphaFoldDB" id="A0A918C953"/>
<protein>
    <recommendedName>
        <fullName evidence="3">Amidohydrolase 3 domain-containing protein</fullName>
    </recommendedName>
</protein>
<sequence>MPRGEQDHAGRIAPGIRADLTALSVDPVEAPTDEPTEAPVRLTVTGGHVVHRGD</sequence>
<accession>A0A918C953</accession>
<evidence type="ECO:0008006" key="3">
    <source>
        <dbReference type="Google" id="ProtNLM"/>
    </source>
</evidence>
<keyword evidence="2" id="KW-1185">Reference proteome</keyword>
<organism evidence="1 2">
    <name type="scientific">Streptomyces aurantiogriseus</name>
    <dbReference type="NCBI Taxonomy" id="66870"/>
    <lineage>
        <taxon>Bacteria</taxon>
        <taxon>Bacillati</taxon>
        <taxon>Actinomycetota</taxon>
        <taxon>Actinomycetes</taxon>
        <taxon>Kitasatosporales</taxon>
        <taxon>Streptomycetaceae</taxon>
        <taxon>Streptomyces</taxon>
    </lineage>
</organism>
<reference evidence="1" key="1">
    <citation type="journal article" date="2014" name="Int. J. Syst. Evol. Microbiol.">
        <title>Complete genome sequence of Corynebacterium casei LMG S-19264T (=DSM 44701T), isolated from a smear-ripened cheese.</title>
        <authorList>
            <consortium name="US DOE Joint Genome Institute (JGI-PGF)"/>
            <person name="Walter F."/>
            <person name="Albersmeier A."/>
            <person name="Kalinowski J."/>
            <person name="Ruckert C."/>
        </authorList>
    </citation>
    <scope>NUCLEOTIDE SEQUENCE</scope>
    <source>
        <strain evidence="1">JCM 4346</strain>
    </source>
</reference>
<dbReference type="Proteomes" id="UP000658320">
    <property type="component" value="Unassembled WGS sequence"/>
</dbReference>
<reference evidence="1" key="2">
    <citation type="submission" date="2020-09" db="EMBL/GenBank/DDBJ databases">
        <authorList>
            <person name="Sun Q."/>
            <person name="Ohkuma M."/>
        </authorList>
    </citation>
    <scope>NUCLEOTIDE SEQUENCE</scope>
    <source>
        <strain evidence="1">JCM 4346</strain>
    </source>
</reference>
<gene>
    <name evidence="1" type="ORF">GCM10010251_28690</name>
</gene>